<protein>
    <recommendedName>
        <fullName evidence="4">Translational regulator CsrA</fullName>
    </recommendedName>
</protein>
<dbReference type="OrthoDB" id="289081at2"/>
<dbReference type="SUPFAM" id="SSF117130">
    <property type="entry name" value="CsrA-like"/>
    <property type="match status" value="1"/>
</dbReference>
<evidence type="ECO:0000256" key="5">
    <source>
        <dbReference type="SAM" id="MobiDB-lite"/>
    </source>
</evidence>
<dbReference type="GO" id="GO:1902208">
    <property type="term" value="P:regulation of bacterial-type flagellum assembly"/>
    <property type="evidence" value="ECO:0007669"/>
    <property type="project" value="UniProtKB-UniRule"/>
</dbReference>
<feature type="region of interest" description="Disordered" evidence="5">
    <location>
        <begin position="60"/>
        <end position="140"/>
    </location>
</feature>
<dbReference type="GO" id="GO:0044781">
    <property type="term" value="P:bacterial-type flagellum organization"/>
    <property type="evidence" value="ECO:0007669"/>
    <property type="project" value="UniProtKB-KW"/>
</dbReference>
<dbReference type="GO" id="GO:0045947">
    <property type="term" value="P:negative regulation of translational initiation"/>
    <property type="evidence" value="ECO:0007669"/>
    <property type="project" value="UniProtKB-UniRule"/>
</dbReference>
<dbReference type="GO" id="GO:0005829">
    <property type="term" value="C:cytosol"/>
    <property type="evidence" value="ECO:0007669"/>
    <property type="project" value="TreeGrafter"/>
</dbReference>
<dbReference type="PANTHER" id="PTHR34984">
    <property type="entry name" value="CARBON STORAGE REGULATOR"/>
    <property type="match status" value="1"/>
</dbReference>
<keyword evidence="4" id="KW-0678">Repressor</keyword>
<feature type="compositionally biased region" description="Polar residues" evidence="5">
    <location>
        <begin position="85"/>
        <end position="103"/>
    </location>
</feature>
<name>A0A5C6AJP7_9BACT</name>
<dbReference type="Pfam" id="PF02599">
    <property type="entry name" value="CsrA"/>
    <property type="match status" value="1"/>
</dbReference>
<organism evidence="6 7">
    <name type="scientific">Stieleria varia</name>
    <dbReference type="NCBI Taxonomy" id="2528005"/>
    <lineage>
        <taxon>Bacteria</taxon>
        <taxon>Pseudomonadati</taxon>
        <taxon>Planctomycetota</taxon>
        <taxon>Planctomycetia</taxon>
        <taxon>Pirellulales</taxon>
        <taxon>Pirellulaceae</taxon>
        <taxon>Stieleria</taxon>
    </lineage>
</organism>
<dbReference type="HAMAP" id="MF_00167">
    <property type="entry name" value="CsrA"/>
    <property type="match status" value="1"/>
</dbReference>
<evidence type="ECO:0000256" key="3">
    <source>
        <dbReference type="ARBA" id="ARBA00022884"/>
    </source>
</evidence>
<dbReference type="Proteomes" id="UP000320176">
    <property type="component" value="Unassembled WGS sequence"/>
</dbReference>
<reference evidence="6 7" key="1">
    <citation type="submission" date="2019-02" db="EMBL/GenBank/DDBJ databases">
        <title>Deep-cultivation of Planctomycetes and their phenomic and genomic characterization uncovers novel biology.</title>
        <authorList>
            <person name="Wiegand S."/>
            <person name="Jogler M."/>
            <person name="Boedeker C."/>
            <person name="Pinto D."/>
            <person name="Vollmers J."/>
            <person name="Rivas-Marin E."/>
            <person name="Kohn T."/>
            <person name="Peeters S.H."/>
            <person name="Heuer A."/>
            <person name="Rast P."/>
            <person name="Oberbeckmann S."/>
            <person name="Bunk B."/>
            <person name="Jeske O."/>
            <person name="Meyerdierks A."/>
            <person name="Storesund J.E."/>
            <person name="Kallscheuer N."/>
            <person name="Luecker S."/>
            <person name="Lage O.M."/>
            <person name="Pohl T."/>
            <person name="Merkel B.J."/>
            <person name="Hornburger P."/>
            <person name="Mueller R.-W."/>
            <person name="Bruemmer F."/>
            <person name="Labrenz M."/>
            <person name="Spormann A.M."/>
            <person name="Op Den Camp H."/>
            <person name="Overmann J."/>
            <person name="Amann R."/>
            <person name="Jetten M.S.M."/>
            <person name="Mascher T."/>
            <person name="Medema M.H."/>
            <person name="Devos D.P."/>
            <person name="Kaster A.-K."/>
            <person name="Ovreas L."/>
            <person name="Rohde M."/>
            <person name="Galperin M.Y."/>
            <person name="Jogler C."/>
        </authorList>
    </citation>
    <scope>NUCLEOTIDE SEQUENCE [LARGE SCALE GENOMIC DNA]</scope>
    <source>
        <strain evidence="6 7">Pla52n</strain>
    </source>
</reference>
<feature type="compositionally biased region" description="Basic and acidic residues" evidence="5">
    <location>
        <begin position="60"/>
        <end position="74"/>
    </location>
</feature>
<evidence type="ECO:0000256" key="1">
    <source>
        <dbReference type="ARBA" id="ARBA00022490"/>
    </source>
</evidence>
<dbReference type="GO" id="GO:0048027">
    <property type="term" value="F:mRNA 5'-UTR binding"/>
    <property type="evidence" value="ECO:0007669"/>
    <property type="project" value="UniProtKB-UniRule"/>
</dbReference>
<dbReference type="GO" id="GO:0006109">
    <property type="term" value="P:regulation of carbohydrate metabolic process"/>
    <property type="evidence" value="ECO:0007669"/>
    <property type="project" value="InterPro"/>
</dbReference>
<dbReference type="EMBL" id="SJPN01000006">
    <property type="protein sequence ID" value="TWT98423.1"/>
    <property type="molecule type" value="Genomic_DNA"/>
</dbReference>
<sequence>MLVLSRKLDEKIMIGDDIVLTLVKIDSNRVRIGISAPKDVHILRGELAGKEIDGEVELEHSERQHAFAHPEDQTLKTAKTHRSKPTASPKSRLTSQPAASSEEPQLFTGTVRADGSQPKLTRHRVENAKRSAPLASFVAT</sequence>
<evidence type="ECO:0000256" key="2">
    <source>
        <dbReference type="ARBA" id="ARBA00022845"/>
    </source>
</evidence>
<keyword evidence="4" id="KW-1005">Bacterial flagellum biogenesis</keyword>
<evidence type="ECO:0000313" key="6">
    <source>
        <dbReference type="EMBL" id="TWT98423.1"/>
    </source>
</evidence>
<accession>A0A5C6AJP7</accession>
<evidence type="ECO:0000256" key="4">
    <source>
        <dbReference type="HAMAP-Rule" id="MF_00167"/>
    </source>
</evidence>
<comment type="function">
    <text evidence="4">A translational regulator that binds mRNA to regulate translation initiation and/or mRNA stability. Usually binds in the 5'-UTR at or near the Shine-Dalgarno sequence preventing ribosome-binding, thus repressing translation. Its main target seems to be the major flagellin gene, while its function is anatagonized by FliW.</text>
</comment>
<dbReference type="InterPro" id="IPR003751">
    <property type="entry name" value="CsrA"/>
</dbReference>
<dbReference type="AlphaFoldDB" id="A0A5C6AJP7"/>
<dbReference type="Gene3D" id="2.60.40.4380">
    <property type="entry name" value="Translational regulator CsrA"/>
    <property type="match status" value="1"/>
</dbReference>
<comment type="subunit">
    <text evidence="4">Homodimer; the beta-strands of each monomer intercalate to form a hydrophobic core, while the alpha-helices form wings that extend away from the core.</text>
</comment>
<keyword evidence="1 4" id="KW-0963">Cytoplasm</keyword>
<dbReference type="PANTHER" id="PTHR34984:SF1">
    <property type="entry name" value="CARBON STORAGE REGULATOR"/>
    <property type="match status" value="1"/>
</dbReference>
<proteinExistence type="inferred from homology"/>
<dbReference type="RefSeq" id="WP_146522005.1">
    <property type="nucleotide sequence ID" value="NZ_CP151726.1"/>
</dbReference>
<comment type="caution">
    <text evidence="6">The sequence shown here is derived from an EMBL/GenBank/DDBJ whole genome shotgun (WGS) entry which is preliminary data.</text>
</comment>
<comment type="subcellular location">
    <subcellularLocation>
        <location evidence="4">Cytoplasm</location>
    </subcellularLocation>
</comment>
<dbReference type="GO" id="GO:0006402">
    <property type="term" value="P:mRNA catabolic process"/>
    <property type="evidence" value="ECO:0007669"/>
    <property type="project" value="InterPro"/>
</dbReference>
<keyword evidence="2 4" id="KW-0810">Translation regulation</keyword>
<evidence type="ECO:0000313" key="7">
    <source>
        <dbReference type="Proteomes" id="UP000320176"/>
    </source>
</evidence>
<dbReference type="InterPro" id="IPR036107">
    <property type="entry name" value="CsrA_sf"/>
</dbReference>
<comment type="similarity">
    <text evidence="4">Belongs to the CsrA/RsmA family.</text>
</comment>
<keyword evidence="3 4" id="KW-0694">RNA-binding</keyword>
<gene>
    <name evidence="4 6" type="primary">csrA</name>
    <name evidence="6" type="ORF">Pla52n_49360</name>
</gene>
<keyword evidence="7" id="KW-1185">Reference proteome</keyword>